<dbReference type="EMBL" id="AP028909">
    <property type="protein sequence ID" value="BES89318.1"/>
    <property type="molecule type" value="Genomic_DNA"/>
</dbReference>
<evidence type="ECO:0000256" key="1">
    <source>
        <dbReference type="SAM" id="MobiDB-lite"/>
    </source>
</evidence>
<accession>A0ABN7ABC3</accession>
<reference evidence="2 3" key="1">
    <citation type="submission" date="2023-09" db="EMBL/GenBank/DDBJ databases">
        <title>Nesidiocoris tenuis whole genome shotgun sequence.</title>
        <authorList>
            <person name="Shibata T."/>
            <person name="Shimoda M."/>
            <person name="Kobayashi T."/>
            <person name="Uehara T."/>
        </authorList>
    </citation>
    <scope>NUCLEOTIDE SEQUENCE [LARGE SCALE GENOMIC DNA]</scope>
    <source>
        <strain evidence="2 3">Japan</strain>
    </source>
</reference>
<evidence type="ECO:0000313" key="2">
    <source>
        <dbReference type="EMBL" id="BES89318.1"/>
    </source>
</evidence>
<dbReference type="Proteomes" id="UP001307889">
    <property type="component" value="Chromosome 1"/>
</dbReference>
<organism evidence="2 3">
    <name type="scientific">Nesidiocoris tenuis</name>
    <dbReference type="NCBI Taxonomy" id="355587"/>
    <lineage>
        <taxon>Eukaryota</taxon>
        <taxon>Metazoa</taxon>
        <taxon>Ecdysozoa</taxon>
        <taxon>Arthropoda</taxon>
        <taxon>Hexapoda</taxon>
        <taxon>Insecta</taxon>
        <taxon>Pterygota</taxon>
        <taxon>Neoptera</taxon>
        <taxon>Paraneoptera</taxon>
        <taxon>Hemiptera</taxon>
        <taxon>Heteroptera</taxon>
        <taxon>Panheteroptera</taxon>
        <taxon>Cimicomorpha</taxon>
        <taxon>Miridae</taxon>
        <taxon>Dicyphina</taxon>
        <taxon>Nesidiocoris</taxon>
    </lineage>
</organism>
<feature type="region of interest" description="Disordered" evidence="1">
    <location>
        <begin position="1"/>
        <end position="37"/>
    </location>
</feature>
<keyword evidence="3" id="KW-1185">Reference proteome</keyword>
<evidence type="ECO:0000313" key="3">
    <source>
        <dbReference type="Proteomes" id="UP001307889"/>
    </source>
</evidence>
<proteinExistence type="predicted"/>
<name>A0ABN7ABC3_9HEMI</name>
<sequence length="92" mass="10091">MENQNIQVAEGRAPDDSKLSPRPTTGPRFQPSYQPGNLCWEASRPNAYRDEQTAHLHISYSSSSANQLSAQEVGLGPEKGQPQLGVVPFRGR</sequence>
<protein>
    <submittedName>
        <fullName evidence="2">Uncharacterized protein</fullName>
    </submittedName>
</protein>
<gene>
    <name evidence="2" type="ORF">NTJ_02125</name>
</gene>
<feature type="region of interest" description="Disordered" evidence="1">
    <location>
        <begin position="62"/>
        <end position="92"/>
    </location>
</feature>